<accession>A0ACC3DFW0</accession>
<name>A0ACC3DFW0_9PEZI</name>
<evidence type="ECO:0000313" key="1">
    <source>
        <dbReference type="EMBL" id="KAK3068810.1"/>
    </source>
</evidence>
<feature type="non-terminal residue" evidence="1">
    <location>
        <position position="329"/>
    </location>
</feature>
<reference evidence="1" key="1">
    <citation type="submission" date="2024-09" db="EMBL/GenBank/DDBJ databases">
        <title>Black Yeasts Isolated from many extreme environments.</title>
        <authorList>
            <person name="Coleine C."/>
            <person name="Stajich J.E."/>
            <person name="Selbmann L."/>
        </authorList>
    </citation>
    <scope>NUCLEOTIDE SEQUENCE</scope>
    <source>
        <strain evidence="1">CCFEE 5737</strain>
    </source>
</reference>
<evidence type="ECO:0000313" key="2">
    <source>
        <dbReference type="Proteomes" id="UP001186974"/>
    </source>
</evidence>
<proteinExistence type="predicted"/>
<organism evidence="1 2">
    <name type="scientific">Coniosporium uncinatum</name>
    <dbReference type="NCBI Taxonomy" id="93489"/>
    <lineage>
        <taxon>Eukaryota</taxon>
        <taxon>Fungi</taxon>
        <taxon>Dikarya</taxon>
        <taxon>Ascomycota</taxon>
        <taxon>Pezizomycotina</taxon>
        <taxon>Dothideomycetes</taxon>
        <taxon>Dothideomycetes incertae sedis</taxon>
        <taxon>Coniosporium</taxon>
    </lineage>
</organism>
<feature type="non-terminal residue" evidence="1">
    <location>
        <position position="1"/>
    </location>
</feature>
<protein>
    <submittedName>
        <fullName evidence="1">Uncharacterized protein</fullName>
    </submittedName>
</protein>
<dbReference type="Proteomes" id="UP001186974">
    <property type="component" value="Unassembled WGS sequence"/>
</dbReference>
<gene>
    <name evidence="1" type="ORF">LTS18_000517</name>
</gene>
<keyword evidence="2" id="KW-1185">Reference proteome</keyword>
<sequence length="329" mass="36591">DGNSSAVSPFPDNDYQFGGQGGVGQLNSGSLRPETGNIEDFPPLGGLGEMPQDSRSGMINAAYGNTMNGGRQREQSIASAIGENRLPAGGNGFGRTLQGFGQSPQDGEPNGRFPQRPQQPLGQDGNFDTDSMDAPDPAQPPQRKRIRDMTPMEKFGLPGLLAKLPPDSPDYDPLAVGQDLTVLGLDLNRPDNEPLYPTWGVPFGNSMLPMIPDYTLPAVYTVTNVPSLASKMPSFSDETLFMIFYQWCRDIAQECAAQELYNRDWRWHIKFRQWMQKDMSCPPPVTVGPRQERGLYIFFDVTNWRRERKEFVLNYDDLDHRPATQLGQG</sequence>
<comment type="caution">
    <text evidence="1">The sequence shown here is derived from an EMBL/GenBank/DDBJ whole genome shotgun (WGS) entry which is preliminary data.</text>
</comment>
<dbReference type="EMBL" id="JAWDJW010005219">
    <property type="protein sequence ID" value="KAK3068810.1"/>
    <property type="molecule type" value="Genomic_DNA"/>
</dbReference>